<evidence type="ECO:0000259" key="4">
    <source>
        <dbReference type="PROSITE" id="PS50048"/>
    </source>
</evidence>
<name>A0A061BJE9_CYBFA</name>
<dbReference type="PANTHER" id="PTHR46910:SF39">
    <property type="entry name" value="ZN(II)2CYS6 TRANSCRIPTION FACTOR (EUROFUNG)"/>
    <property type="match status" value="1"/>
</dbReference>
<proteinExistence type="predicted"/>
<dbReference type="GO" id="GO:0006351">
    <property type="term" value="P:DNA-templated transcription"/>
    <property type="evidence" value="ECO:0007669"/>
    <property type="project" value="InterPro"/>
</dbReference>
<evidence type="ECO:0000256" key="3">
    <source>
        <dbReference type="ARBA" id="ARBA00023242"/>
    </source>
</evidence>
<dbReference type="InterPro" id="IPR036864">
    <property type="entry name" value="Zn2-C6_fun-type_DNA-bd_sf"/>
</dbReference>
<evidence type="ECO:0000256" key="2">
    <source>
        <dbReference type="ARBA" id="ARBA00022833"/>
    </source>
</evidence>
<dbReference type="GO" id="GO:0045944">
    <property type="term" value="P:positive regulation of transcription by RNA polymerase II"/>
    <property type="evidence" value="ECO:0007669"/>
    <property type="project" value="UniProtKB-ARBA"/>
</dbReference>
<protein>
    <submittedName>
        <fullName evidence="5">CYFA0S29e00100g1_1</fullName>
    </submittedName>
    <submittedName>
        <fullName evidence="6">Proline utilization trans-activator</fullName>
    </submittedName>
</protein>
<keyword evidence="1" id="KW-0479">Metal-binding</keyword>
<dbReference type="SMART" id="SM00066">
    <property type="entry name" value="GAL4"/>
    <property type="match status" value="1"/>
</dbReference>
<dbReference type="SMART" id="SM00906">
    <property type="entry name" value="Fungal_trans"/>
    <property type="match status" value="1"/>
</dbReference>
<keyword evidence="3" id="KW-0539">Nucleus</keyword>
<dbReference type="InterPro" id="IPR007219">
    <property type="entry name" value="XnlR_reg_dom"/>
</dbReference>
<dbReference type="Pfam" id="PF00172">
    <property type="entry name" value="Zn_clus"/>
    <property type="match status" value="1"/>
</dbReference>
<dbReference type="Gene3D" id="4.10.240.10">
    <property type="entry name" value="Zn(2)-C6 fungal-type DNA-binding domain"/>
    <property type="match status" value="1"/>
</dbReference>
<evidence type="ECO:0000313" key="6">
    <source>
        <dbReference type="EMBL" id="ONH64955.1"/>
    </source>
</evidence>
<reference evidence="6" key="3">
    <citation type="submission" date="2017-01" db="EMBL/GenBank/DDBJ databases">
        <authorList>
            <person name="Mah S.A."/>
            <person name="Swanson W.J."/>
            <person name="Moy G.W."/>
            <person name="Vacquier V.D."/>
        </authorList>
    </citation>
    <scope>NUCLEOTIDE SEQUENCE [LARGE SCALE GENOMIC DNA]</scope>
    <source>
        <strain evidence="6">65</strain>
    </source>
</reference>
<feature type="domain" description="Zn(2)-C6 fungal-type" evidence="4">
    <location>
        <begin position="20"/>
        <end position="50"/>
    </location>
</feature>
<keyword evidence="7" id="KW-1185">Reference proteome</keyword>
<evidence type="ECO:0000256" key="1">
    <source>
        <dbReference type="ARBA" id="ARBA00022723"/>
    </source>
</evidence>
<dbReference type="GO" id="GO:0008270">
    <property type="term" value="F:zinc ion binding"/>
    <property type="evidence" value="ECO:0007669"/>
    <property type="project" value="InterPro"/>
</dbReference>
<dbReference type="PROSITE" id="PS00463">
    <property type="entry name" value="ZN2_CY6_FUNGAL_1"/>
    <property type="match status" value="1"/>
</dbReference>
<dbReference type="CDD" id="cd00067">
    <property type="entry name" value="GAL4"/>
    <property type="match status" value="1"/>
</dbReference>
<reference evidence="5" key="1">
    <citation type="journal article" date="2014" name="Genome Announc.">
        <title>Genome sequence of the yeast Cyberlindnera fabianii (Hansenula fabianii).</title>
        <authorList>
            <person name="Freel K.C."/>
            <person name="Sarilar V."/>
            <person name="Neuveglise C."/>
            <person name="Devillers H."/>
            <person name="Friedrich A."/>
            <person name="Schacherer J."/>
        </authorList>
    </citation>
    <scope>NUCLEOTIDE SEQUENCE</scope>
    <source>
        <strain evidence="5">YJS4271</strain>
    </source>
</reference>
<dbReference type="Pfam" id="PF04082">
    <property type="entry name" value="Fungal_trans"/>
    <property type="match status" value="1"/>
</dbReference>
<dbReference type="AlphaFoldDB" id="A0A061BJE9"/>
<dbReference type="PROSITE" id="PS50048">
    <property type="entry name" value="ZN2_CY6_FUNGAL_2"/>
    <property type="match status" value="1"/>
</dbReference>
<dbReference type="SUPFAM" id="SSF57701">
    <property type="entry name" value="Zn2/Cys6 DNA-binding domain"/>
    <property type="match status" value="1"/>
</dbReference>
<dbReference type="STRING" id="36022.A0A061BJE9"/>
<gene>
    <name evidence="6" type="ORF">BON22_5168</name>
    <name evidence="5" type="ORF">CYFA0S_29e00100g</name>
</gene>
<dbReference type="Proteomes" id="UP000189513">
    <property type="component" value="Unassembled WGS sequence"/>
</dbReference>
<keyword evidence="2" id="KW-0862">Zinc</keyword>
<accession>A0A061BJE9</accession>
<dbReference type="PANTHER" id="PTHR46910">
    <property type="entry name" value="TRANSCRIPTION FACTOR PDR1"/>
    <property type="match status" value="1"/>
</dbReference>
<dbReference type="EMBL" id="LK052914">
    <property type="protein sequence ID" value="CDR47114.1"/>
    <property type="molecule type" value="Genomic_DNA"/>
</dbReference>
<dbReference type="InterPro" id="IPR001138">
    <property type="entry name" value="Zn2Cys6_DnaBD"/>
</dbReference>
<dbReference type="EMBL" id="MPUK01000015">
    <property type="protein sequence ID" value="ONH64955.1"/>
    <property type="molecule type" value="Genomic_DNA"/>
</dbReference>
<reference evidence="7" key="2">
    <citation type="journal article" date="2017" name="Genome Announc.">
        <title>Genome sequences of Cyberlindnera fabianii 65, Pichia kudriavzevii 129, and Saccharomyces cerevisiae 131 isolated from fermented masau fruits in Zimbabwe.</title>
        <authorList>
            <person name="van Rijswijck I.M.H."/>
            <person name="Derks M.F.L."/>
            <person name="Abee T."/>
            <person name="de Ridder D."/>
            <person name="Smid E.J."/>
        </authorList>
    </citation>
    <scope>NUCLEOTIDE SEQUENCE [LARGE SCALE GENOMIC DNA]</scope>
    <source>
        <strain evidence="7">65</strain>
    </source>
</reference>
<dbReference type="OrthoDB" id="3266505at2759"/>
<sequence>MVTDKIEYISVKSRGRAHLACHWCRSHKIKCSGERPICRNCSMTGKTCEYPERDRVVTVHESDILKLQRRIHQLEQVRSGSTPPEDILDENVFQTEGTTDSSLYSFLDIDVDQTSAMKFYYKEVETPNIPLPGKDYALFLMGKVMLFLGQEYYLFDQSETLNKQVDRIYDTGEDLCFLFVTLAIGQQYMNVKTGEDVPGICFFNMALRHFQPNHEEPTTKFIQTLLLMAFYLQGLNRSNTSYAYYGLAVRACLVLGLHRRATYLSIEEQERRRRLWWTCHCMDVIWSAKLGLPIHVETADVTAPLKPLADLNDGFKTEILELTGQLSDIIVYVMKTIYKPTTKKTISQLLICMTKLSNFQQGLPDEMKFSIIIPNDRTNANLYLRLNQIMIITVRPLLLSTFMGQHNGTGYQQAIKKCVSAAASNINILHQLREIGMFSEFGFWDARYLFSSLLVLYMTSGHDSLIALGRDLNKAMCDSGNFTALENEIRLKELDALFDKIKDTSVKSATATPLPNLALQTTETSPNTVLLDSITNTFSLSPLEQKTDGFLDLFQPLSKELPEDVWKSITNNLKTWDSVG</sequence>
<dbReference type="GO" id="GO:0003677">
    <property type="term" value="F:DNA binding"/>
    <property type="evidence" value="ECO:0007669"/>
    <property type="project" value="InterPro"/>
</dbReference>
<evidence type="ECO:0000313" key="5">
    <source>
        <dbReference type="EMBL" id="CDR47114.1"/>
    </source>
</evidence>
<dbReference type="GO" id="GO:0000981">
    <property type="term" value="F:DNA-binding transcription factor activity, RNA polymerase II-specific"/>
    <property type="evidence" value="ECO:0007669"/>
    <property type="project" value="InterPro"/>
</dbReference>
<dbReference type="CDD" id="cd12148">
    <property type="entry name" value="fungal_TF_MHR"/>
    <property type="match status" value="1"/>
</dbReference>
<dbReference type="VEuPathDB" id="FungiDB:BON22_5168"/>
<evidence type="ECO:0000313" key="7">
    <source>
        <dbReference type="Proteomes" id="UP000189513"/>
    </source>
</evidence>
<organism evidence="5">
    <name type="scientific">Cyberlindnera fabianii</name>
    <name type="common">Yeast</name>
    <name type="synonym">Hansenula fabianii</name>
    <dbReference type="NCBI Taxonomy" id="36022"/>
    <lineage>
        <taxon>Eukaryota</taxon>
        <taxon>Fungi</taxon>
        <taxon>Dikarya</taxon>
        <taxon>Ascomycota</taxon>
        <taxon>Saccharomycotina</taxon>
        <taxon>Saccharomycetes</taxon>
        <taxon>Phaffomycetales</taxon>
        <taxon>Phaffomycetaceae</taxon>
        <taxon>Cyberlindnera</taxon>
    </lineage>
</organism>
<dbReference type="InterPro" id="IPR050987">
    <property type="entry name" value="AtrR-like"/>
</dbReference>
<dbReference type="OMA" id="EWHDELR"/>